<gene>
    <name evidence="2" type="ORF">A4R26_16760</name>
</gene>
<dbReference type="OrthoDB" id="9789501at2"/>
<keyword evidence="3" id="KW-1185">Reference proteome</keyword>
<organism evidence="2 3">
    <name type="scientific">Niastella populi</name>
    <dbReference type="NCBI Taxonomy" id="550983"/>
    <lineage>
        <taxon>Bacteria</taxon>
        <taxon>Pseudomonadati</taxon>
        <taxon>Bacteroidota</taxon>
        <taxon>Chitinophagia</taxon>
        <taxon>Chitinophagales</taxon>
        <taxon>Chitinophagaceae</taxon>
        <taxon>Niastella</taxon>
    </lineage>
</organism>
<feature type="domain" description="RES" evidence="1">
    <location>
        <begin position="14"/>
        <end position="139"/>
    </location>
</feature>
<evidence type="ECO:0000259" key="1">
    <source>
        <dbReference type="SMART" id="SM00953"/>
    </source>
</evidence>
<dbReference type="EMBL" id="LWBP01000100">
    <property type="protein sequence ID" value="OQP63625.1"/>
    <property type="molecule type" value="Genomic_DNA"/>
</dbReference>
<dbReference type="AlphaFoldDB" id="A0A1V9FZ33"/>
<dbReference type="SMART" id="SM00953">
    <property type="entry name" value="RES"/>
    <property type="match status" value="1"/>
</dbReference>
<accession>A0A1V9FZ33</accession>
<dbReference type="RefSeq" id="WP_081163701.1">
    <property type="nucleotide sequence ID" value="NZ_LWBP01000100.1"/>
</dbReference>
<dbReference type="InterPro" id="IPR014914">
    <property type="entry name" value="RES_dom"/>
</dbReference>
<comment type="caution">
    <text evidence="2">The sequence shown here is derived from an EMBL/GenBank/DDBJ whole genome shotgun (WGS) entry which is preliminary data.</text>
</comment>
<proteinExistence type="predicted"/>
<name>A0A1V9FZ33_9BACT</name>
<dbReference type="STRING" id="550983.A4R26_16760"/>
<sequence>MRLYRIIKTKYAHDLTGGGAKLSGGRWNHAGIPCIYLAESRALSLLEYVAHTSIKTLPPTLSFITLEVPDSSIRQLPVNELPADWLKQPHSKASQDIGSAYLTKNDHLLLQLPSVIIEQEFNFILNTRHPLISAVKIAEVTKVMANAIISPKARTGSPLQGMQ</sequence>
<protein>
    <recommendedName>
        <fullName evidence="1">RES domain-containing protein</fullName>
    </recommendedName>
</protein>
<evidence type="ECO:0000313" key="2">
    <source>
        <dbReference type="EMBL" id="OQP63625.1"/>
    </source>
</evidence>
<evidence type="ECO:0000313" key="3">
    <source>
        <dbReference type="Proteomes" id="UP000192276"/>
    </source>
</evidence>
<reference evidence="3" key="1">
    <citation type="submission" date="2016-04" db="EMBL/GenBank/DDBJ databases">
        <authorList>
            <person name="Chen L."/>
            <person name="Zhuang W."/>
            <person name="Wang G."/>
        </authorList>
    </citation>
    <scope>NUCLEOTIDE SEQUENCE [LARGE SCALE GENOMIC DNA]</scope>
    <source>
        <strain evidence="3">208</strain>
    </source>
</reference>
<dbReference type="Pfam" id="PF08808">
    <property type="entry name" value="RES"/>
    <property type="match status" value="1"/>
</dbReference>
<dbReference type="Proteomes" id="UP000192276">
    <property type="component" value="Unassembled WGS sequence"/>
</dbReference>